<dbReference type="PANTHER" id="PTHR21540:SF0">
    <property type="entry name" value="PHD FAMILY PROTEIN"/>
    <property type="match status" value="1"/>
</dbReference>
<evidence type="ECO:0000256" key="2">
    <source>
        <dbReference type="SAM" id="MobiDB-lite"/>
    </source>
</evidence>
<keyword evidence="1" id="KW-0863">Zinc-finger</keyword>
<evidence type="ECO:0008006" key="7">
    <source>
        <dbReference type="Google" id="ProtNLM"/>
    </source>
</evidence>
<name>A0A7J7D8A9_TRIWF</name>
<proteinExistence type="predicted"/>
<dbReference type="Gene3D" id="3.30.40.10">
    <property type="entry name" value="Zinc/RING finger domain, C3HC4 (zinc finger)"/>
    <property type="match status" value="1"/>
</dbReference>
<dbReference type="InterPro" id="IPR039903">
    <property type="entry name" value="Zswim2"/>
</dbReference>
<dbReference type="InterPro" id="IPR001841">
    <property type="entry name" value="Znf_RING"/>
</dbReference>
<organism evidence="5 6">
    <name type="scientific">Tripterygium wilfordii</name>
    <name type="common">Thunder God vine</name>
    <dbReference type="NCBI Taxonomy" id="458696"/>
    <lineage>
        <taxon>Eukaryota</taxon>
        <taxon>Viridiplantae</taxon>
        <taxon>Streptophyta</taxon>
        <taxon>Embryophyta</taxon>
        <taxon>Tracheophyta</taxon>
        <taxon>Spermatophyta</taxon>
        <taxon>Magnoliopsida</taxon>
        <taxon>eudicotyledons</taxon>
        <taxon>Gunneridae</taxon>
        <taxon>Pentapetalae</taxon>
        <taxon>rosids</taxon>
        <taxon>fabids</taxon>
        <taxon>Celastrales</taxon>
        <taxon>Celastraceae</taxon>
        <taxon>Tripterygium</taxon>
    </lineage>
</organism>
<evidence type="ECO:0000313" key="6">
    <source>
        <dbReference type="Proteomes" id="UP000593562"/>
    </source>
</evidence>
<feature type="domain" description="RING-type" evidence="3">
    <location>
        <begin position="148"/>
        <end position="194"/>
    </location>
</feature>
<sequence length="244" mass="27798">MDFSWRRRYRRYGRTNAVDDRIVRAVEHDLHLLHRSESNFSILGATGNVYTVRLSTTPSCTCPDLIRPCKHILFVLIRVLGVYAEDESIRGTTLRQSLVSCLLGTPTLPEALARKDVRKTFHALSSEAKNKKRPRSEAEVEIPEGTVCPVCLDEMEKGDKAVACEKCKNLLHEECFSKWKRSRGSNAVTCVICRARWTSEEDKYVYLDAYVREESGDEDSEDSMFGDDDDGYSDSDSDDERRGK</sequence>
<feature type="compositionally biased region" description="Acidic residues" evidence="2">
    <location>
        <begin position="215"/>
        <end position="238"/>
    </location>
</feature>
<dbReference type="Pfam" id="PF13639">
    <property type="entry name" value="zf-RING_2"/>
    <property type="match status" value="1"/>
</dbReference>
<gene>
    <name evidence="5" type="ORF">HS088_TW09G00538</name>
</gene>
<keyword evidence="6" id="KW-1185">Reference proteome</keyword>
<keyword evidence="1" id="KW-0479">Metal-binding</keyword>
<protein>
    <recommendedName>
        <fullName evidence="7">Mitogen-activated protein kinase kinase kinase 1</fullName>
    </recommendedName>
</protein>
<dbReference type="AlphaFoldDB" id="A0A7J7D8A9"/>
<comment type="caution">
    <text evidence="5">The sequence shown here is derived from an EMBL/GenBank/DDBJ whole genome shotgun (WGS) entry which is preliminary data.</text>
</comment>
<dbReference type="SUPFAM" id="SSF57850">
    <property type="entry name" value="RING/U-box"/>
    <property type="match status" value="1"/>
</dbReference>
<evidence type="ECO:0000259" key="4">
    <source>
        <dbReference type="PROSITE" id="PS50966"/>
    </source>
</evidence>
<reference evidence="5 6" key="1">
    <citation type="journal article" date="2020" name="Nat. Commun.">
        <title>Genome of Tripterygium wilfordii and identification of cytochrome P450 involved in triptolide biosynthesis.</title>
        <authorList>
            <person name="Tu L."/>
            <person name="Su P."/>
            <person name="Zhang Z."/>
            <person name="Gao L."/>
            <person name="Wang J."/>
            <person name="Hu T."/>
            <person name="Zhou J."/>
            <person name="Zhang Y."/>
            <person name="Zhao Y."/>
            <person name="Liu Y."/>
            <person name="Song Y."/>
            <person name="Tong Y."/>
            <person name="Lu Y."/>
            <person name="Yang J."/>
            <person name="Xu C."/>
            <person name="Jia M."/>
            <person name="Peters R.J."/>
            <person name="Huang L."/>
            <person name="Gao W."/>
        </authorList>
    </citation>
    <scope>NUCLEOTIDE SEQUENCE [LARGE SCALE GENOMIC DNA]</scope>
    <source>
        <strain evidence="6">cv. XIE 37</strain>
        <tissue evidence="5">Leaf</tissue>
    </source>
</reference>
<dbReference type="Pfam" id="PF04434">
    <property type="entry name" value="SWIM"/>
    <property type="match status" value="1"/>
</dbReference>
<accession>A0A7J7D8A9</accession>
<dbReference type="PROSITE" id="PS50089">
    <property type="entry name" value="ZF_RING_2"/>
    <property type="match status" value="1"/>
</dbReference>
<dbReference type="EMBL" id="JAAARO010000009">
    <property type="protein sequence ID" value="KAF5742489.1"/>
    <property type="molecule type" value="Genomic_DNA"/>
</dbReference>
<feature type="domain" description="SWIM-type" evidence="4">
    <location>
        <begin position="50"/>
        <end position="80"/>
    </location>
</feature>
<evidence type="ECO:0000313" key="5">
    <source>
        <dbReference type="EMBL" id="KAF5742489.1"/>
    </source>
</evidence>
<dbReference type="Proteomes" id="UP000593562">
    <property type="component" value="Unassembled WGS sequence"/>
</dbReference>
<evidence type="ECO:0000256" key="1">
    <source>
        <dbReference type="PROSITE-ProRule" id="PRU00175"/>
    </source>
</evidence>
<dbReference type="GO" id="GO:0008270">
    <property type="term" value="F:zinc ion binding"/>
    <property type="evidence" value="ECO:0007669"/>
    <property type="project" value="UniProtKB-KW"/>
</dbReference>
<keyword evidence="1" id="KW-0862">Zinc</keyword>
<dbReference type="InterPro" id="IPR013083">
    <property type="entry name" value="Znf_RING/FYVE/PHD"/>
</dbReference>
<dbReference type="OrthoDB" id="2122982at2759"/>
<dbReference type="PANTHER" id="PTHR21540">
    <property type="entry name" value="RING FINGER AND SWIM DOMAIN-CONTAINING PROTEIN 2"/>
    <property type="match status" value="1"/>
</dbReference>
<evidence type="ECO:0000259" key="3">
    <source>
        <dbReference type="PROSITE" id="PS50089"/>
    </source>
</evidence>
<feature type="region of interest" description="Disordered" evidence="2">
    <location>
        <begin position="214"/>
        <end position="244"/>
    </location>
</feature>
<dbReference type="InParanoid" id="A0A7J7D8A9"/>
<dbReference type="InterPro" id="IPR007527">
    <property type="entry name" value="Znf_SWIM"/>
</dbReference>
<dbReference type="FunCoup" id="A0A7J7D8A9">
    <property type="interactions" value="1"/>
</dbReference>
<dbReference type="PROSITE" id="PS50966">
    <property type="entry name" value="ZF_SWIM"/>
    <property type="match status" value="1"/>
</dbReference>
<dbReference type="GO" id="GO:0061630">
    <property type="term" value="F:ubiquitin protein ligase activity"/>
    <property type="evidence" value="ECO:0007669"/>
    <property type="project" value="InterPro"/>
</dbReference>